<proteinExistence type="predicted"/>
<sequence length="206" mass="23673">MEGQAQETSCGWNMKQSELIKQLSDKELKLNLLFSQLLFLGISILLSLFLFDHFSDWLLLFDWQLKEIFYFGIIPAFIIVLIDILLINLLPDTAFDDGGVNRRIFGDQPASFIFGISLLVAVSEELLFRGVIQSTFGYLFASILFAIVHIRYLKKPVLLLSVLLVSFFIGYIFSVTENLIVTITLHFIVDFLLGLYIRFRSEVHSY</sequence>
<protein>
    <submittedName>
        <fullName evidence="3">CPBP family intramembrane glutamic endopeptidase</fullName>
        <ecNumber evidence="3">3.4.-.-</ecNumber>
    </submittedName>
</protein>
<keyword evidence="1" id="KW-1133">Transmembrane helix</keyword>
<feature type="transmembrane region" description="Helical" evidence="1">
    <location>
        <begin position="157"/>
        <end position="173"/>
    </location>
</feature>
<dbReference type="GO" id="GO:0016787">
    <property type="term" value="F:hydrolase activity"/>
    <property type="evidence" value="ECO:0007669"/>
    <property type="project" value="UniProtKB-KW"/>
</dbReference>
<gene>
    <name evidence="3" type="ORF">ACFSBH_11995</name>
</gene>
<keyword evidence="3" id="KW-0378">Hydrolase</keyword>
<keyword evidence="1" id="KW-0472">Membrane</keyword>
<feature type="domain" description="CAAX prenyl protease 2/Lysostaphin resistance protein A-like" evidence="2">
    <location>
        <begin position="109"/>
        <end position="192"/>
    </location>
</feature>
<evidence type="ECO:0000259" key="2">
    <source>
        <dbReference type="Pfam" id="PF02517"/>
    </source>
</evidence>
<feature type="transmembrane region" description="Helical" evidence="1">
    <location>
        <begin position="110"/>
        <end position="128"/>
    </location>
</feature>
<dbReference type="EMBL" id="JBHUDE010000049">
    <property type="protein sequence ID" value="MFD1608381.1"/>
    <property type="molecule type" value="Genomic_DNA"/>
</dbReference>
<comment type="caution">
    <text evidence="3">The sequence shown here is derived from an EMBL/GenBank/DDBJ whole genome shotgun (WGS) entry which is preliminary data.</text>
</comment>
<feature type="transmembrane region" description="Helical" evidence="1">
    <location>
        <begin position="179"/>
        <end position="197"/>
    </location>
</feature>
<dbReference type="Proteomes" id="UP001597221">
    <property type="component" value="Unassembled WGS sequence"/>
</dbReference>
<keyword evidence="4" id="KW-1185">Reference proteome</keyword>
<dbReference type="EC" id="3.4.-.-" evidence="3"/>
<dbReference type="Pfam" id="PF02517">
    <property type="entry name" value="Rce1-like"/>
    <property type="match status" value="1"/>
</dbReference>
<organism evidence="3 4">
    <name type="scientific">Oceanobacillus luteolus</name>
    <dbReference type="NCBI Taxonomy" id="1274358"/>
    <lineage>
        <taxon>Bacteria</taxon>
        <taxon>Bacillati</taxon>
        <taxon>Bacillota</taxon>
        <taxon>Bacilli</taxon>
        <taxon>Bacillales</taxon>
        <taxon>Bacillaceae</taxon>
        <taxon>Oceanobacillus</taxon>
    </lineage>
</organism>
<dbReference type="InterPro" id="IPR003675">
    <property type="entry name" value="Rce1/LyrA-like_dom"/>
</dbReference>
<dbReference type="RefSeq" id="WP_251510258.1">
    <property type="nucleotide sequence ID" value="NZ_JAMBON010000001.1"/>
</dbReference>
<evidence type="ECO:0000313" key="4">
    <source>
        <dbReference type="Proteomes" id="UP001597221"/>
    </source>
</evidence>
<keyword evidence="1" id="KW-0812">Transmembrane</keyword>
<evidence type="ECO:0000256" key="1">
    <source>
        <dbReference type="SAM" id="Phobius"/>
    </source>
</evidence>
<name>A0ABW4HS69_9BACI</name>
<feature type="transmembrane region" description="Helical" evidence="1">
    <location>
        <begin position="134"/>
        <end position="150"/>
    </location>
</feature>
<reference evidence="4" key="1">
    <citation type="journal article" date="2019" name="Int. J. Syst. Evol. Microbiol.">
        <title>The Global Catalogue of Microorganisms (GCM) 10K type strain sequencing project: providing services to taxonomists for standard genome sequencing and annotation.</title>
        <authorList>
            <consortium name="The Broad Institute Genomics Platform"/>
            <consortium name="The Broad Institute Genome Sequencing Center for Infectious Disease"/>
            <person name="Wu L."/>
            <person name="Ma J."/>
        </authorList>
    </citation>
    <scope>NUCLEOTIDE SEQUENCE [LARGE SCALE GENOMIC DNA]</scope>
    <source>
        <strain evidence="4">CGMCC 1.12376</strain>
    </source>
</reference>
<accession>A0ABW4HS69</accession>
<feature type="transmembrane region" description="Helical" evidence="1">
    <location>
        <begin position="30"/>
        <end position="49"/>
    </location>
</feature>
<feature type="transmembrane region" description="Helical" evidence="1">
    <location>
        <begin position="69"/>
        <end position="90"/>
    </location>
</feature>
<evidence type="ECO:0000313" key="3">
    <source>
        <dbReference type="EMBL" id="MFD1608381.1"/>
    </source>
</evidence>